<gene>
    <name evidence="1" type="ORF">KsCSTR_36410</name>
</gene>
<protein>
    <submittedName>
        <fullName evidence="1">Uncharacterized protein</fullName>
    </submittedName>
</protein>
<dbReference type="AlphaFoldDB" id="A0A6G7GTT0"/>
<evidence type="ECO:0000313" key="2">
    <source>
        <dbReference type="Proteomes" id="UP000501926"/>
    </source>
</evidence>
<dbReference type="Proteomes" id="UP000501926">
    <property type="component" value="Chromosome"/>
</dbReference>
<sequence>MVINACVPVIANASPLHRAAKHRYYLNFSKKLKCYRIDTFSYTVHL</sequence>
<evidence type="ECO:0000313" key="1">
    <source>
        <dbReference type="EMBL" id="QII13020.1"/>
    </source>
</evidence>
<name>A0A6G7GTT0_KUEST</name>
<accession>A0A6G7GTT0</accession>
<reference evidence="1 2" key="1">
    <citation type="submission" date="2020-02" db="EMBL/GenBank/DDBJ databases">
        <title>Newly sequenced genome of strain CSTR1 showed variability in Candidatus Kuenenia stuttgartiensis genomes.</title>
        <authorList>
            <person name="Ding C."/>
            <person name="Adrian L."/>
        </authorList>
    </citation>
    <scope>NUCLEOTIDE SEQUENCE [LARGE SCALE GENOMIC DNA]</scope>
    <source>
        <strain evidence="1 2">CSTR1</strain>
    </source>
</reference>
<proteinExistence type="predicted"/>
<dbReference type="EMBL" id="CP049055">
    <property type="protein sequence ID" value="QII13020.1"/>
    <property type="molecule type" value="Genomic_DNA"/>
</dbReference>
<organism evidence="1 2">
    <name type="scientific">Kuenenia stuttgartiensis</name>
    <dbReference type="NCBI Taxonomy" id="174633"/>
    <lineage>
        <taxon>Bacteria</taxon>
        <taxon>Pseudomonadati</taxon>
        <taxon>Planctomycetota</taxon>
        <taxon>Candidatus Brocadiia</taxon>
        <taxon>Candidatus Brocadiales</taxon>
        <taxon>Candidatus Brocadiaceae</taxon>
        <taxon>Candidatus Kuenenia</taxon>
    </lineage>
</organism>